<dbReference type="RefSeq" id="WP_099475377.1">
    <property type="nucleotide sequence ID" value="NZ_CP041025.1"/>
</dbReference>
<keyword evidence="1" id="KW-0812">Transmembrane</keyword>
<feature type="transmembrane region" description="Helical" evidence="1">
    <location>
        <begin position="236"/>
        <end position="253"/>
    </location>
</feature>
<dbReference type="AlphaFoldDB" id="A0A2G4YMD4"/>
<feature type="transmembrane region" description="Helical" evidence="1">
    <location>
        <begin position="365"/>
        <end position="384"/>
    </location>
</feature>
<feature type="transmembrane region" description="Helical" evidence="1">
    <location>
        <begin position="265"/>
        <end position="285"/>
    </location>
</feature>
<dbReference type="InParanoid" id="A0A2G4YMD4"/>
<feature type="transmembrane region" description="Helical" evidence="1">
    <location>
        <begin position="331"/>
        <end position="353"/>
    </location>
</feature>
<keyword evidence="3" id="KW-1185">Reference proteome</keyword>
<accession>A0A2G4YMD4</accession>
<keyword evidence="1" id="KW-1133">Transmembrane helix</keyword>
<sequence length="390" mass="41808">MRPDPSLFSTLFSAGFRVFFPLAALSSVVLLGYWVLLVTGGVETLPSRFDPVSWHQHEMIFGMVSAVIIGFLYTAVPNWTGRPTPTGAALAGLGLIWILGRVSIFYGAHLPIWLPLLIDGLFLPLAVIGVVKALIGAGNKRNYFLPVVLLLFAGLNIVSHLAATGLIAFEPRRLFLPAVLFIVFLMNVIGGRIIPNFTKGKYPALTTNTPAVLLPLSVIAIFGLAAALLLQASDMVIGGIALFAGGVTLIRSLSWKGWAVAHDPILFILHMGYFWIPLGFFLVAYSSLTGEAPLSHALHAFTVGAVGSLTLGVMSRATLGHSGLPLNNEVILTLIFVSITIAALSRAVLPLLLPESYLGTLQGAGGLWILAYGLFLLRFGKIFITPRKIF</sequence>
<feature type="transmembrane region" description="Helical" evidence="1">
    <location>
        <begin position="211"/>
        <end position="230"/>
    </location>
</feature>
<gene>
    <name evidence="2" type="ORF">CRD36_18190</name>
</gene>
<evidence type="ECO:0000256" key="1">
    <source>
        <dbReference type="SAM" id="Phobius"/>
    </source>
</evidence>
<dbReference type="InterPro" id="IPR010266">
    <property type="entry name" value="NnrS"/>
</dbReference>
<comment type="caution">
    <text evidence="2">The sequence shown here is derived from an EMBL/GenBank/DDBJ whole genome shotgun (WGS) entry which is preliminary data.</text>
</comment>
<evidence type="ECO:0000313" key="3">
    <source>
        <dbReference type="Proteomes" id="UP000229730"/>
    </source>
</evidence>
<proteinExistence type="predicted"/>
<feature type="transmembrane region" description="Helical" evidence="1">
    <location>
        <begin position="112"/>
        <end position="131"/>
    </location>
</feature>
<feature type="transmembrane region" description="Helical" evidence="1">
    <location>
        <begin position="297"/>
        <end position="319"/>
    </location>
</feature>
<evidence type="ECO:0000313" key="2">
    <source>
        <dbReference type="EMBL" id="PHZ83484.1"/>
    </source>
</evidence>
<feature type="transmembrane region" description="Helical" evidence="1">
    <location>
        <begin position="174"/>
        <end position="190"/>
    </location>
</feature>
<feature type="transmembrane region" description="Helical" evidence="1">
    <location>
        <begin position="88"/>
        <end position="106"/>
    </location>
</feature>
<dbReference type="Proteomes" id="UP000229730">
    <property type="component" value="Unassembled WGS sequence"/>
</dbReference>
<feature type="transmembrane region" description="Helical" evidence="1">
    <location>
        <begin position="18"/>
        <end position="39"/>
    </location>
</feature>
<dbReference type="Pfam" id="PF05940">
    <property type="entry name" value="NnrS"/>
    <property type="match status" value="1"/>
</dbReference>
<feature type="transmembrane region" description="Helical" evidence="1">
    <location>
        <begin position="59"/>
        <end position="76"/>
    </location>
</feature>
<dbReference type="OrthoDB" id="9770040at2"/>
<feature type="transmembrane region" description="Helical" evidence="1">
    <location>
        <begin position="143"/>
        <end position="168"/>
    </location>
</feature>
<name>A0A2G4YMD4_9PROT</name>
<dbReference type="EMBL" id="PDEM01000033">
    <property type="protein sequence ID" value="PHZ83484.1"/>
    <property type="molecule type" value="Genomic_DNA"/>
</dbReference>
<organism evidence="2 3">
    <name type="scientific">Paremcibacter congregatus</name>
    <dbReference type="NCBI Taxonomy" id="2043170"/>
    <lineage>
        <taxon>Bacteria</taxon>
        <taxon>Pseudomonadati</taxon>
        <taxon>Pseudomonadota</taxon>
        <taxon>Alphaproteobacteria</taxon>
        <taxon>Emcibacterales</taxon>
        <taxon>Emcibacteraceae</taxon>
        <taxon>Paremcibacter</taxon>
    </lineage>
</organism>
<keyword evidence="1" id="KW-0472">Membrane</keyword>
<protein>
    <submittedName>
        <fullName evidence="2">NnrS family protein</fullName>
    </submittedName>
</protein>
<reference evidence="2 3" key="1">
    <citation type="submission" date="2017-10" db="EMBL/GenBank/DDBJ databases">
        <title>Frigbacter circumglobatus gen. nov. sp. nov., isolated from sediment cultured in situ.</title>
        <authorList>
            <person name="Zhao Z."/>
        </authorList>
    </citation>
    <scope>NUCLEOTIDE SEQUENCE [LARGE SCALE GENOMIC DNA]</scope>
    <source>
        <strain evidence="2 3">ZYL</strain>
    </source>
</reference>